<dbReference type="EMBL" id="JAOQJV010000002">
    <property type="protein sequence ID" value="MCU6699195.1"/>
    <property type="molecule type" value="Genomic_DNA"/>
</dbReference>
<sequence>MLWRILLWLNRKEVKNMAVIYVALIVKGKRTYASVPAVLKEQVKEMLIDLELEDLITE</sequence>
<gene>
    <name evidence="1" type="ORF">OCV65_02935</name>
</gene>
<organism evidence="1 2">
    <name type="scientific">Dorea ammoniilytica</name>
    <dbReference type="NCBI Taxonomy" id="2981788"/>
    <lineage>
        <taxon>Bacteria</taxon>
        <taxon>Bacillati</taxon>
        <taxon>Bacillota</taxon>
        <taxon>Clostridia</taxon>
        <taxon>Lachnospirales</taxon>
        <taxon>Lachnospiraceae</taxon>
        <taxon>Dorea</taxon>
    </lineage>
</organism>
<proteinExistence type="predicted"/>
<accession>A0ABT2S3M3</accession>
<name>A0ABT2S3M3_9FIRM</name>
<comment type="caution">
    <text evidence="1">The sequence shown here is derived from an EMBL/GenBank/DDBJ whole genome shotgun (WGS) entry which is preliminary data.</text>
</comment>
<evidence type="ECO:0000313" key="1">
    <source>
        <dbReference type="EMBL" id="MCU6699195.1"/>
    </source>
</evidence>
<evidence type="ECO:0000313" key="2">
    <source>
        <dbReference type="Proteomes" id="UP001207605"/>
    </source>
</evidence>
<keyword evidence="2" id="KW-1185">Reference proteome</keyword>
<dbReference type="InterPro" id="IPR047907">
    <property type="entry name" value="CD1375-like"/>
</dbReference>
<dbReference type="Proteomes" id="UP001207605">
    <property type="component" value="Unassembled WGS sequence"/>
</dbReference>
<reference evidence="1 2" key="1">
    <citation type="journal article" date="2021" name="ISME Commun">
        <title>Automated analysis of genomic sequences facilitates high-throughput and comprehensive description of bacteria.</title>
        <authorList>
            <person name="Hitch T.C.A."/>
        </authorList>
    </citation>
    <scope>NUCLEOTIDE SEQUENCE [LARGE SCALE GENOMIC DNA]</scope>
    <source>
        <strain evidence="1 2">Sanger_02</strain>
    </source>
</reference>
<protein>
    <submittedName>
        <fullName evidence="1">CD1375 family protein</fullName>
    </submittedName>
</protein>
<dbReference type="NCBIfam" id="NF040910">
    <property type="entry name" value="CD1375_fam"/>
    <property type="match status" value="1"/>
</dbReference>